<keyword evidence="3" id="KW-0732">Signal</keyword>
<feature type="compositionally biased region" description="Acidic residues" evidence="1">
    <location>
        <begin position="58"/>
        <end position="76"/>
    </location>
</feature>
<feature type="signal peptide" evidence="3">
    <location>
        <begin position="1"/>
        <end position="29"/>
    </location>
</feature>
<dbReference type="AlphaFoldDB" id="A0AAD5WR98"/>
<feature type="compositionally biased region" description="Polar residues" evidence="1">
    <location>
        <begin position="324"/>
        <end position="346"/>
    </location>
</feature>
<gene>
    <name evidence="4" type="ORF">MKZ38_001734</name>
</gene>
<feature type="compositionally biased region" description="Polar residues" evidence="1">
    <location>
        <begin position="297"/>
        <end position="306"/>
    </location>
</feature>
<feature type="compositionally biased region" description="Low complexity" evidence="1">
    <location>
        <begin position="86"/>
        <end position="115"/>
    </location>
</feature>
<feature type="compositionally biased region" description="Gly residues" evidence="1">
    <location>
        <begin position="282"/>
        <end position="291"/>
    </location>
</feature>
<accession>A0AAD5WR98</accession>
<name>A0AAD5WR98_9PEZI</name>
<feature type="compositionally biased region" description="Polar residues" evidence="1">
    <location>
        <begin position="116"/>
        <end position="126"/>
    </location>
</feature>
<comment type="caution">
    <text evidence="4">The sequence shown here is derived from an EMBL/GenBank/DDBJ whole genome shotgun (WGS) entry which is preliminary data.</text>
</comment>
<organism evidence="4 5">
    <name type="scientific">Zalerion maritima</name>
    <dbReference type="NCBI Taxonomy" id="339359"/>
    <lineage>
        <taxon>Eukaryota</taxon>
        <taxon>Fungi</taxon>
        <taxon>Dikarya</taxon>
        <taxon>Ascomycota</taxon>
        <taxon>Pezizomycotina</taxon>
        <taxon>Sordariomycetes</taxon>
        <taxon>Lulworthiomycetidae</taxon>
        <taxon>Lulworthiales</taxon>
        <taxon>Lulworthiaceae</taxon>
        <taxon>Zalerion</taxon>
    </lineage>
</organism>
<keyword evidence="2" id="KW-0472">Membrane</keyword>
<keyword evidence="2" id="KW-1133">Transmembrane helix</keyword>
<keyword evidence="5" id="KW-1185">Reference proteome</keyword>
<keyword evidence="2" id="KW-0812">Transmembrane</keyword>
<dbReference type="Proteomes" id="UP001201980">
    <property type="component" value="Unassembled WGS sequence"/>
</dbReference>
<dbReference type="PANTHER" id="PTHR36089:SF1">
    <property type="entry name" value="CHITIN SYNTHASE 3 COMPLEX PROTEIN CSI2-RELATED"/>
    <property type="match status" value="1"/>
</dbReference>
<feature type="compositionally biased region" description="Low complexity" evidence="1">
    <location>
        <begin position="33"/>
        <end position="45"/>
    </location>
</feature>
<evidence type="ECO:0000256" key="1">
    <source>
        <dbReference type="SAM" id="MobiDB-lite"/>
    </source>
</evidence>
<dbReference type="EMBL" id="JAKWBI020000149">
    <property type="protein sequence ID" value="KAJ2901506.1"/>
    <property type="molecule type" value="Genomic_DNA"/>
</dbReference>
<dbReference type="GO" id="GO:0000324">
    <property type="term" value="C:fungal-type vacuole"/>
    <property type="evidence" value="ECO:0007669"/>
    <property type="project" value="TreeGrafter"/>
</dbReference>
<dbReference type="PANTHER" id="PTHR36089">
    <property type="entry name" value="CHITIN SYNTHASE 3 COMPLEX PROTEIN CSI2-RELATED"/>
    <property type="match status" value="1"/>
</dbReference>
<feature type="region of interest" description="Disordered" evidence="1">
    <location>
        <begin position="33"/>
        <end position="126"/>
    </location>
</feature>
<reference evidence="4" key="1">
    <citation type="submission" date="2022-07" db="EMBL/GenBank/DDBJ databases">
        <title>Draft genome sequence of Zalerion maritima ATCC 34329, a (micro)plastics degrading marine fungus.</title>
        <authorList>
            <person name="Paco A."/>
            <person name="Goncalves M.F.M."/>
            <person name="Rocha-Santos T.A.P."/>
            <person name="Alves A."/>
        </authorList>
    </citation>
    <scope>NUCLEOTIDE SEQUENCE</scope>
    <source>
        <strain evidence="4">ATCC 34329</strain>
    </source>
</reference>
<dbReference type="InterPro" id="IPR051009">
    <property type="entry name" value="PRM"/>
</dbReference>
<evidence type="ECO:0000313" key="4">
    <source>
        <dbReference type="EMBL" id="KAJ2901506.1"/>
    </source>
</evidence>
<evidence type="ECO:0000313" key="5">
    <source>
        <dbReference type="Proteomes" id="UP001201980"/>
    </source>
</evidence>
<evidence type="ECO:0000256" key="3">
    <source>
        <dbReference type="SAM" id="SignalP"/>
    </source>
</evidence>
<feature type="region of interest" description="Disordered" evidence="1">
    <location>
        <begin position="231"/>
        <end position="382"/>
    </location>
</feature>
<sequence length="382" mass="39572">MGASRLSLKRVLLVTTFIALCLFATTVRAQGNEDTTAAADATTTESNDDSEATTTADSNDDSEETTTADSNDDEETTTTAKDDTETATSTDVSITATATGSTTADTASSSIPSITGTTAPDSASSNLPSLTGIYNTYSYPAASVPPTSNAPFMQTSSLPDGTVFIAVGAILGAFGAAILIWRGIVACLLHRSVERAAVAQHATNDKAFPAPPAQFYKYSDQESKVSLAGIRRTNRGPIPSGTPSQTNLFFSPTAPGQGHQSRDSRASFLPNGFYPANAGGSSPLGGPGGHGHSISLTNLRPSSRGQVASYVGPSPPDSPAFGPNRSNPAMRNVSTSSLNRPPSQRAPSAYLEDLLDENPHMLPPQGDVPPMPPQHGHGQGRY</sequence>
<feature type="transmembrane region" description="Helical" evidence="2">
    <location>
        <begin position="163"/>
        <end position="185"/>
    </location>
</feature>
<proteinExistence type="predicted"/>
<feature type="chain" id="PRO_5042277830" evidence="3">
    <location>
        <begin position="30"/>
        <end position="382"/>
    </location>
</feature>
<feature type="compositionally biased region" description="Polar residues" evidence="1">
    <location>
        <begin position="241"/>
        <end position="250"/>
    </location>
</feature>
<evidence type="ECO:0000256" key="2">
    <source>
        <dbReference type="SAM" id="Phobius"/>
    </source>
</evidence>
<protein>
    <submittedName>
        <fullName evidence="4">Uncharacterized protein</fullName>
    </submittedName>
</protein>